<dbReference type="PANTHER" id="PTHR32468">
    <property type="entry name" value="CATION/H + ANTIPORTER"/>
    <property type="match status" value="1"/>
</dbReference>
<dbReference type="InterPro" id="IPR057290">
    <property type="entry name" value="CHX17_C"/>
</dbReference>
<gene>
    <name evidence="6" type="ORF">PVL29_007743</name>
</gene>
<evidence type="ECO:0000259" key="5">
    <source>
        <dbReference type="Pfam" id="PF23259"/>
    </source>
</evidence>
<proteinExistence type="predicted"/>
<dbReference type="PANTHER" id="PTHR32468:SF164">
    <property type="entry name" value="OS05G0485000 PROTEIN"/>
    <property type="match status" value="1"/>
</dbReference>
<evidence type="ECO:0000256" key="1">
    <source>
        <dbReference type="ARBA" id="ARBA00022448"/>
    </source>
</evidence>
<dbReference type="InterPro" id="IPR050794">
    <property type="entry name" value="CPA2_transporter"/>
</dbReference>
<reference evidence="6 7" key="1">
    <citation type="journal article" date="2023" name="BMC Biotechnol.">
        <title>Vitis rotundifolia cv Carlos genome sequencing.</title>
        <authorList>
            <person name="Huff M."/>
            <person name="Hulse-Kemp A."/>
            <person name="Scheffler B."/>
            <person name="Youngblood R."/>
            <person name="Simpson S."/>
            <person name="Babiker E."/>
            <person name="Staton M."/>
        </authorList>
    </citation>
    <scope>NUCLEOTIDE SEQUENCE [LARGE SCALE GENOMIC DNA]</scope>
    <source>
        <tissue evidence="6">Leaf</tissue>
    </source>
</reference>
<comment type="caution">
    <text evidence="6">The sequence shown here is derived from an EMBL/GenBank/DDBJ whole genome shotgun (WGS) entry which is preliminary data.</text>
</comment>
<sequence length="172" mass="19029">MAEPSSYQVAVLFFGGADDREAVALAGRMSEHPNVNLTLIRFSSLNEIVGGTDRSKMLDAETLGEFRLNTLHNEQVSYQEEVVTDIASMLAVTRPMENTCDLVMVGRSHGQSQFMSELTKYSEHRELGTVGEVLVTTCSKGSKASVLVVQQQTRIWGLLDPEESLHLRRANL</sequence>
<feature type="domain" description="Cation/H(+) antiporter C-terminal" evidence="5">
    <location>
        <begin position="7"/>
        <end position="153"/>
    </location>
</feature>
<evidence type="ECO:0000256" key="4">
    <source>
        <dbReference type="ARBA" id="ARBA00023065"/>
    </source>
</evidence>
<dbReference type="AlphaFoldDB" id="A0AA39DYQ5"/>
<keyword evidence="3" id="KW-0630">Potassium</keyword>
<organism evidence="6 7">
    <name type="scientific">Vitis rotundifolia</name>
    <name type="common">Muscadine grape</name>
    <dbReference type="NCBI Taxonomy" id="103349"/>
    <lineage>
        <taxon>Eukaryota</taxon>
        <taxon>Viridiplantae</taxon>
        <taxon>Streptophyta</taxon>
        <taxon>Embryophyta</taxon>
        <taxon>Tracheophyta</taxon>
        <taxon>Spermatophyta</taxon>
        <taxon>Magnoliopsida</taxon>
        <taxon>eudicotyledons</taxon>
        <taxon>Gunneridae</taxon>
        <taxon>Pentapetalae</taxon>
        <taxon>rosids</taxon>
        <taxon>Vitales</taxon>
        <taxon>Vitaceae</taxon>
        <taxon>Viteae</taxon>
        <taxon>Vitis</taxon>
    </lineage>
</organism>
<evidence type="ECO:0000313" key="6">
    <source>
        <dbReference type="EMBL" id="KAJ9698812.1"/>
    </source>
</evidence>
<accession>A0AA39DYQ5</accession>
<dbReference type="GO" id="GO:0006813">
    <property type="term" value="P:potassium ion transport"/>
    <property type="evidence" value="ECO:0007669"/>
    <property type="project" value="UniProtKB-KW"/>
</dbReference>
<evidence type="ECO:0000256" key="2">
    <source>
        <dbReference type="ARBA" id="ARBA00022538"/>
    </source>
</evidence>
<dbReference type="GO" id="GO:0012505">
    <property type="term" value="C:endomembrane system"/>
    <property type="evidence" value="ECO:0007669"/>
    <property type="project" value="TreeGrafter"/>
</dbReference>
<keyword evidence="7" id="KW-1185">Reference proteome</keyword>
<dbReference type="GO" id="GO:0098662">
    <property type="term" value="P:inorganic cation transmembrane transport"/>
    <property type="evidence" value="ECO:0007669"/>
    <property type="project" value="TreeGrafter"/>
</dbReference>
<keyword evidence="1" id="KW-0813">Transport</keyword>
<dbReference type="GO" id="GO:0006885">
    <property type="term" value="P:regulation of pH"/>
    <property type="evidence" value="ECO:0007669"/>
    <property type="project" value="TreeGrafter"/>
</dbReference>
<keyword evidence="2" id="KW-0633">Potassium transport</keyword>
<protein>
    <recommendedName>
        <fullName evidence="5">Cation/H(+) antiporter C-terminal domain-containing protein</fullName>
    </recommendedName>
</protein>
<keyword evidence="4" id="KW-0406">Ion transport</keyword>
<dbReference type="Pfam" id="PF23259">
    <property type="entry name" value="CHX17_C"/>
    <property type="match status" value="1"/>
</dbReference>
<dbReference type="EMBL" id="JARBHA010000006">
    <property type="protein sequence ID" value="KAJ9698812.1"/>
    <property type="molecule type" value="Genomic_DNA"/>
</dbReference>
<name>A0AA39DYQ5_VITRO</name>
<evidence type="ECO:0000256" key="3">
    <source>
        <dbReference type="ARBA" id="ARBA00022958"/>
    </source>
</evidence>
<evidence type="ECO:0000313" key="7">
    <source>
        <dbReference type="Proteomes" id="UP001168098"/>
    </source>
</evidence>
<dbReference type="Proteomes" id="UP001168098">
    <property type="component" value="Unassembled WGS sequence"/>
</dbReference>